<dbReference type="InterPro" id="IPR006564">
    <property type="entry name" value="Znf_PMZ"/>
</dbReference>
<feature type="region of interest" description="Disordered" evidence="9">
    <location>
        <begin position="982"/>
        <end position="1073"/>
    </location>
</feature>
<feature type="coiled-coil region" evidence="8">
    <location>
        <begin position="105"/>
        <end position="153"/>
    </location>
</feature>
<organism evidence="12 13">
    <name type="scientific">Spinacia oleracea</name>
    <name type="common">Spinach</name>
    <dbReference type="NCBI Taxonomy" id="3562"/>
    <lineage>
        <taxon>Eukaryota</taxon>
        <taxon>Viridiplantae</taxon>
        <taxon>Streptophyta</taxon>
        <taxon>Embryophyta</taxon>
        <taxon>Tracheophyta</taxon>
        <taxon>Spermatophyta</taxon>
        <taxon>Magnoliopsida</taxon>
        <taxon>eudicotyledons</taxon>
        <taxon>Gunneridae</taxon>
        <taxon>Pentapetalae</taxon>
        <taxon>Caryophyllales</taxon>
        <taxon>Chenopodiaceae</taxon>
        <taxon>Chenopodioideae</taxon>
        <taxon>Anserineae</taxon>
        <taxon>Spinacia</taxon>
    </lineage>
</organism>
<dbReference type="InterPro" id="IPR004332">
    <property type="entry name" value="Transposase_MuDR"/>
</dbReference>
<reference evidence="13" key="2">
    <citation type="submission" date="2025-08" db="UniProtKB">
        <authorList>
            <consortium name="RefSeq"/>
        </authorList>
    </citation>
    <scope>IDENTIFICATION</scope>
    <source>
        <tissue evidence="13">Leaf</tissue>
    </source>
</reference>
<protein>
    <submittedName>
        <fullName evidence="13">Uncharacterized protein isoform X1</fullName>
    </submittedName>
</protein>
<evidence type="ECO:0000256" key="9">
    <source>
        <dbReference type="SAM" id="MobiDB-lite"/>
    </source>
</evidence>
<feature type="region of interest" description="Disordered" evidence="9">
    <location>
        <begin position="188"/>
        <end position="387"/>
    </location>
</feature>
<dbReference type="SMART" id="SM00575">
    <property type="entry name" value="ZnF_PMZ"/>
    <property type="match status" value="1"/>
</dbReference>
<sequence length="1073" mass="121303">MLVSLFFPFRMSAIWLLLRYGSHSFDIRVGDMEKYRLLKLFLDIFEESVKQDVFLPSTFSLYVEGPCGKVELNDDKTLRLLWGWNWGKDTAEIWVEGTDKPGLVFRNAVATIENHRKEKERQLKERQEELLRAQREEEEAMRKQQEREDILREIQEQMEYTVAMEVPVVDCEDMKVEYVRVISKDDADEVFPGCSQPKQTQESPKKQPTPPKHTNHVASKSKGKDKPASKKLTPKRRASAKQPTPQKQPTPPKQPTKQPTPPPPPPPPQKEPTQPKQQQHTPPPEHPTSPPQQQQHTPPPEHPTSPPQHHTPPPPPQNPTPPQNNQTDEPNNQAPPDQAQPVKKKGGRARPEGFRVNKVTAKKAGTWVSKGKGKGRKGTGRSKTPGVFADVGEICSEEESEDSDYEESDSEQEDVLNDWIDSDVDDEVIPDDIPDLGFEDCLNGSSKMDKAYKNGKIWTDQPYGSIQLEPWLIFHDKATFLEVLRSYCIQEGFGLSVERADNRRYTAVCAVESCDWRIHASRLFDNVSWAIKVISGSHRTCGRLEENPVVTSEWLCKHMLGEIEANPEIPVETLRRYAQEKFQLRVKKRLLYKVRSMAKGKLHGGWAEAYELLPRYAEMIKQTNPGSHALITWGASSGDVNPKFRACFFSFAAQVRGFLRGCRPIIGIDGAHLSGFYKGILLTAVGIDGNNEIFVLAYGIVDTESCDSWTYFMRCLRQMFEQEGCNRDDWTFISDRMKGVELAVRETFPRATRRVCCQHLYMNCKNNGFSGSAFHKLFWIAANAYNEYVFGKAMEKISEYNANATAYLNSCIEQWSRHKFDSTVCCDHNTTNFVESFNACTKPFRDMPVFSLLEAIRSWCMQRVGARFDKAVDMEEGQLTAYALKELEERTAESRLCYATACGGGEFEVRDGHVNFPIRLATRSCACGKWQICGIPCKHALRVIYDQRMNPHDFISPWFKAAAYKLTYAEHIHPMADPSQWPDFGLPSIQPPTIKRPSGRPAKKRKRGANEPKKGKRNTNVKCGKCREFGHNSRTCKSGGTSATGPSTSKSGAAGASTSNGGPNTRKRSKAAA</sequence>
<dbReference type="PRINTS" id="PR01217">
    <property type="entry name" value="PRICHEXTENSN"/>
</dbReference>
<evidence type="ECO:0000256" key="5">
    <source>
        <dbReference type="ARBA" id="ARBA00023125"/>
    </source>
</evidence>
<accession>A0ABM3QHZ3</accession>
<feature type="compositionally biased region" description="Pro residues" evidence="9">
    <location>
        <begin position="281"/>
        <end position="290"/>
    </location>
</feature>
<keyword evidence="4" id="KW-0862">Zinc</keyword>
<dbReference type="Pfam" id="PF03108">
    <property type="entry name" value="DBD_Tnp_Mut"/>
    <property type="match status" value="1"/>
</dbReference>
<evidence type="ECO:0000256" key="4">
    <source>
        <dbReference type="ARBA" id="ARBA00022833"/>
    </source>
</evidence>
<dbReference type="PROSITE" id="PS01007">
    <property type="entry name" value="TRANSPOSASE_MUTATOR"/>
    <property type="match status" value="1"/>
</dbReference>
<feature type="chain" id="PRO_5045389975" evidence="10">
    <location>
        <begin position="25"/>
        <end position="1073"/>
    </location>
</feature>
<reference evidence="12" key="1">
    <citation type="journal article" date="2021" name="Nat. Commun.">
        <title>Genomic analyses provide insights into spinach domestication and the genetic basis of agronomic traits.</title>
        <authorList>
            <person name="Cai X."/>
            <person name="Sun X."/>
            <person name="Xu C."/>
            <person name="Sun H."/>
            <person name="Wang X."/>
            <person name="Ge C."/>
            <person name="Zhang Z."/>
            <person name="Wang Q."/>
            <person name="Fei Z."/>
            <person name="Jiao C."/>
            <person name="Wang Q."/>
        </authorList>
    </citation>
    <scope>NUCLEOTIDE SEQUENCE [LARGE SCALE GENOMIC DNA]</scope>
    <source>
        <strain evidence="12">cv. Varoflay</strain>
    </source>
</reference>
<feature type="compositionally biased region" description="Basic residues" evidence="9">
    <location>
        <begin position="371"/>
        <end position="380"/>
    </location>
</feature>
<feature type="domain" description="SWIM-type" evidence="11">
    <location>
        <begin position="916"/>
        <end position="948"/>
    </location>
</feature>
<feature type="compositionally biased region" description="Acidic residues" evidence="9">
    <location>
        <begin position="395"/>
        <end position="412"/>
    </location>
</feature>
<dbReference type="Pfam" id="PF04434">
    <property type="entry name" value="SWIM"/>
    <property type="match status" value="1"/>
</dbReference>
<keyword evidence="8" id="KW-0175">Coiled coil</keyword>
<feature type="signal peptide" evidence="10">
    <location>
        <begin position="1"/>
        <end position="24"/>
    </location>
</feature>
<dbReference type="Pfam" id="PF10551">
    <property type="entry name" value="MULE"/>
    <property type="match status" value="1"/>
</dbReference>
<evidence type="ECO:0000313" key="13">
    <source>
        <dbReference type="RefSeq" id="XP_056682981.1"/>
    </source>
</evidence>
<evidence type="ECO:0000256" key="6">
    <source>
        <dbReference type="ARBA" id="ARBA00023172"/>
    </source>
</evidence>
<dbReference type="InterPro" id="IPR018289">
    <property type="entry name" value="MULE_transposase_dom"/>
</dbReference>
<feature type="compositionally biased region" description="Low complexity" evidence="9">
    <location>
        <begin position="271"/>
        <end position="280"/>
    </location>
</feature>
<dbReference type="RefSeq" id="XP_056682981.1">
    <property type="nucleotide sequence ID" value="XM_056827003.1"/>
</dbReference>
<evidence type="ECO:0000256" key="3">
    <source>
        <dbReference type="ARBA" id="ARBA00022771"/>
    </source>
</evidence>
<evidence type="ECO:0000256" key="10">
    <source>
        <dbReference type="SAM" id="SignalP"/>
    </source>
</evidence>
<feature type="compositionally biased region" description="Low complexity" evidence="9">
    <location>
        <begin position="1037"/>
        <end position="1064"/>
    </location>
</feature>
<feature type="compositionally biased region" description="Low complexity" evidence="9">
    <location>
        <begin position="323"/>
        <end position="341"/>
    </location>
</feature>
<gene>
    <name evidence="13" type="primary">LOC130459556</name>
</gene>
<keyword evidence="6" id="KW-0233">DNA recombination</keyword>
<keyword evidence="3 7" id="KW-0863">Zinc-finger</keyword>
<dbReference type="GeneID" id="130459556"/>
<feature type="compositionally biased region" description="Basic residues" evidence="9">
    <location>
        <begin position="997"/>
        <end position="1007"/>
    </location>
</feature>
<dbReference type="InterPro" id="IPR007527">
    <property type="entry name" value="Znf_SWIM"/>
</dbReference>
<evidence type="ECO:0000256" key="1">
    <source>
        <dbReference type="ARBA" id="ARBA00022578"/>
    </source>
</evidence>
<evidence type="ECO:0000256" key="2">
    <source>
        <dbReference type="ARBA" id="ARBA00022723"/>
    </source>
</evidence>
<feature type="region of interest" description="Disordered" evidence="9">
    <location>
        <begin position="393"/>
        <end position="412"/>
    </location>
</feature>
<dbReference type="PROSITE" id="PS50966">
    <property type="entry name" value="ZF_SWIM"/>
    <property type="match status" value="1"/>
</dbReference>
<name>A0ABM3QHZ3_SPIOL</name>
<keyword evidence="5" id="KW-0238">DNA-binding</keyword>
<proteinExistence type="predicted"/>
<dbReference type="PANTHER" id="PTHR31973:SF197">
    <property type="entry name" value="SWIM-TYPE DOMAIN-CONTAINING PROTEIN"/>
    <property type="match status" value="1"/>
</dbReference>
<dbReference type="InterPro" id="IPR001207">
    <property type="entry name" value="Transposase_mutator"/>
</dbReference>
<dbReference type="Proteomes" id="UP000813463">
    <property type="component" value="Chromosome 1"/>
</dbReference>
<keyword evidence="12" id="KW-1185">Reference proteome</keyword>
<keyword evidence="10" id="KW-0732">Signal</keyword>
<evidence type="ECO:0000259" key="11">
    <source>
        <dbReference type="PROSITE" id="PS50966"/>
    </source>
</evidence>
<dbReference type="CDD" id="cd22249">
    <property type="entry name" value="UDM1_RNF168_RNF169-like"/>
    <property type="match status" value="1"/>
</dbReference>
<keyword evidence="2" id="KW-0479">Metal-binding</keyword>
<evidence type="ECO:0000256" key="7">
    <source>
        <dbReference type="PROSITE-ProRule" id="PRU00325"/>
    </source>
</evidence>
<feature type="compositionally biased region" description="Pro residues" evidence="9">
    <location>
        <begin position="246"/>
        <end position="270"/>
    </location>
</feature>
<feature type="compositionally biased region" description="Pro residues" evidence="9">
    <location>
        <begin position="297"/>
        <end position="322"/>
    </location>
</feature>
<dbReference type="PANTHER" id="PTHR31973">
    <property type="entry name" value="POLYPROTEIN, PUTATIVE-RELATED"/>
    <property type="match status" value="1"/>
</dbReference>
<evidence type="ECO:0000313" key="12">
    <source>
        <dbReference type="Proteomes" id="UP000813463"/>
    </source>
</evidence>
<evidence type="ECO:0000256" key="8">
    <source>
        <dbReference type="SAM" id="Coils"/>
    </source>
</evidence>
<keyword evidence="1" id="KW-0815">Transposition</keyword>